<dbReference type="AlphaFoldDB" id="A0A6P0CDQ9"/>
<organism evidence="3 4">
    <name type="scientific">Sulfitobacter sediminilitoris</name>
    <dbReference type="NCBI Taxonomy" id="2698830"/>
    <lineage>
        <taxon>Bacteria</taxon>
        <taxon>Pseudomonadati</taxon>
        <taxon>Pseudomonadota</taxon>
        <taxon>Alphaproteobacteria</taxon>
        <taxon>Rhodobacterales</taxon>
        <taxon>Roseobacteraceae</taxon>
        <taxon>Sulfitobacter</taxon>
    </lineage>
</organism>
<dbReference type="Gene3D" id="3.40.50.720">
    <property type="entry name" value="NAD(P)-binding Rossmann-like Domain"/>
    <property type="match status" value="1"/>
</dbReference>
<dbReference type="EMBL" id="JAABNT010000011">
    <property type="protein sequence ID" value="NEK24027.1"/>
    <property type="molecule type" value="Genomic_DNA"/>
</dbReference>
<dbReference type="InterPro" id="IPR003777">
    <property type="entry name" value="XdhC_CoxI"/>
</dbReference>
<evidence type="ECO:0000313" key="4">
    <source>
        <dbReference type="Proteomes" id="UP000468591"/>
    </source>
</evidence>
<name>A0A6P0CDQ9_9RHOB</name>
<dbReference type="InterPro" id="IPR052698">
    <property type="entry name" value="MoCofactor_Util/Proc"/>
</dbReference>
<dbReference type="InterPro" id="IPR014308">
    <property type="entry name" value="Xanthine_DH_XdhC"/>
</dbReference>
<evidence type="ECO:0000259" key="2">
    <source>
        <dbReference type="Pfam" id="PF13478"/>
    </source>
</evidence>
<gene>
    <name evidence="3" type="primary">xdhC</name>
    <name evidence="3" type="ORF">GV827_16675</name>
</gene>
<dbReference type="PANTHER" id="PTHR30388">
    <property type="entry name" value="ALDEHYDE OXIDOREDUCTASE MOLYBDENUM COFACTOR ASSEMBLY PROTEIN"/>
    <property type="match status" value="1"/>
</dbReference>
<dbReference type="PANTHER" id="PTHR30388:SF6">
    <property type="entry name" value="XANTHINE DEHYDROGENASE SUBUNIT A-RELATED"/>
    <property type="match status" value="1"/>
</dbReference>
<evidence type="ECO:0000259" key="1">
    <source>
        <dbReference type="Pfam" id="PF02625"/>
    </source>
</evidence>
<protein>
    <submittedName>
        <fullName evidence="3">Xanthine dehydrogenase accessory protein XdhC</fullName>
    </submittedName>
</protein>
<dbReference type="Pfam" id="PF02625">
    <property type="entry name" value="XdhC_CoxI"/>
    <property type="match status" value="1"/>
</dbReference>
<keyword evidence="4" id="KW-1185">Reference proteome</keyword>
<sequence>MSVISIEITATQGSAPRDAGTVMCVTAHGSEGTIGGGALEHRAIATARRMLVEAQTCFEETLPLGPGLGQCCGGAVSLRYSRGRKPADAVGAKRIDPALVRGHGGDLWLWGAGHVGRAVVRSLAPTQAFDITWIDSAADRFPQDVPHAVATIPTADMPRLAAHAPRAAHHLIFTYSHDIDLALCAALLKRGFASCGLIGSATKWARFQKRLRGMRLDPQRVTCPIGDPAEGKHPDEIAHSTATALLRMTRNVADSALQKQVALG</sequence>
<dbReference type="Proteomes" id="UP000468591">
    <property type="component" value="Unassembled WGS sequence"/>
</dbReference>
<dbReference type="Pfam" id="PF13478">
    <property type="entry name" value="XdhC_C"/>
    <property type="match status" value="1"/>
</dbReference>
<feature type="domain" description="XdhC Rossmann" evidence="2">
    <location>
        <begin position="107"/>
        <end position="242"/>
    </location>
</feature>
<comment type="caution">
    <text evidence="3">The sequence shown here is derived from an EMBL/GenBank/DDBJ whole genome shotgun (WGS) entry which is preliminary data.</text>
</comment>
<feature type="domain" description="XdhC- CoxI" evidence="1">
    <location>
        <begin position="7"/>
        <end position="56"/>
    </location>
</feature>
<reference evidence="3 4" key="1">
    <citation type="submission" date="2020-01" db="EMBL/GenBank/DDBJ databases">
        <title>Sulfitobacter sediminilitoris sp. nov., isolated from a tidal flat.</title>
        <authorList>
            <person name="Park S."/>
            <person name="Yoon J.-H."/>
        </authorList>
    </citation>
    <scope>NUCLEOTIDE SEQUENCE [LARGE SCALE GENOMIC DNA]</scope>
    <source>
        <strain evidence="3 4">JBTF-M27</strain>
    </source>
</reference>
<dbReference type="InterPro" id="IPR027051">
    <property type="entry name" value="XdhC_Rossmann_dom"/>
</dbReference>
<proteinExistence type="predicted"/>
<accession>A0A6P0CDQ9</accession>
<dbReference type="RefSeq" id="WP_164354950.1">
    <property type="nucleotide sequence ID" value="NZ_JAABNT010000011.1"/>
</dbReference>
<dbReference type="NCBIfam" id="TIGR02964">
    <property type="entry name" value="xanthine_xdhC"/>
    <property type="match status" value="1"/>
</dbReference>
<evidence type="ECO:0000313" key="3">
    <source>
        <dbReference type="EMBL" id="NEK24027.1"/>
    </source>
</evidence>